<evidence type="ECO:0000313" key="2">
    <source>
        <dbReference type="EMBL" id="KAF0251292.1"/>
    </source>
</evidence>
<comment type="caution">
    <text evidence="2">The sequence shown here is derived from an EMBL/GenBank/DDBJ whole genome shotgun (WGS) entry which is preliminary data.</text>
</comment>
<evidence type="ECO:0000259" key="1">
    <source>
        <dbReference type="Pfam" id="PF24886"/>
    </source>
</evidence>
<proteinExistence type="predicted"/>
<organism evidence="2 3">
    <name type="scientific">Pseudomonas putida</name>
    <name type="common">Arthrobacter siderocapsulatus</name>
    <dbReference type="NCBI Taxonomy" id="303"/>
    <lineage>
        <taxon>Bacteria</taxon>
        <taxon>Pseudomonadati</taxon>
        <taxon>Pseudomonadota</taxon>
        <taxon>Gammaproteobacteria</taxon>
        <taxon>Pseudomonadales</taxon>
        <taxon>Pseudomonadaceae</taxon>
        <taxon>Pseudomonas</taxon>
    </lineage>
</organism>
<accession>A0A7V8EAY2</accession>
<evidence type="ECO:0000313" key="3">
    <source>
        <dbReference type="Proteomes" id="UP000442695"/>
    </source>
</evidence>
<dbReference type="Pfam" id="PF24886">
    <property type="entry name" value="DUF7740"/>
    <property type="match status" value="1"/>
</dbReference>
<gene>
    <name evidence="2" type="ORF">GN299_29410</name>
</gene>
<dbReference type="InterPro" id="IPR056642">
    <property type="entry name" value="DUF7740"/>
</dbReference>
<name>A0A7V8EAY2_PSEPU</name>
<reference evidence="2 3" key="1">
    <citation type="submission" date="2019-12" db="EMBL/GenBank/DDBJ databases">
        <authorList>
            <person name="Woiski C."/>
        </authorList>
    </citation>
    <scope>NUCLEOTIDE SEQUENCE [LARGE SCALE GENOMIC DNA]</scope>
    <source>
        <strain evidence="2 3">BOE100</strain>
    </source>
</reference>
<dbReference type="RefSeq" id="WP_156859813.1">
    <property type="nucleotide sequence ID" value="NZ_WOWR01000064.1"/>
</dbReference>
<sequence>MLHSVMRPANSPKPYCLLTALTVMALAARIHGTDKAVMKAGYRMLPRLKPQYLSVVLTIINAPAPLAHMNQFVATLPDSILTMKLNTPALPMLDAG</sequence>
<dbReference type="AlphaFoldDB" id="A0A7V8EAY2"/>
<dbReference type="EMBL" id="WOWR01000064">
    <property type="protein sequence ID" value="KAF0251292.1"/>
    <property type="molecule type" value="Genomic_DNA"/>
</dbReference>
<protein>
    <recommendedName>
        <fullName evidence="1">DUF7740 domain-containing protein</fullName>
    </recommendedName>
</protein>
<dbReference type="Proteomes" id="UP000442695">
    <property type="component" value="Unassembled WGS sequence"/>
</dbReference>
<feature type="domain" description="DUF7740" evidence="1">
    <location>
        <begin position="18"/>
        <end position="76"/>
    </location>
</feature>